<dbReference type="Proteomes" id="UP000225320">
    <property type="component" value="Unassembled WGS sequence"/>
</dbReference>
<keyword evidence="1" id="KW-0472">Membrane</keyword>
<dbReference type="Proteomes" id="UP000220934">
    <property type="component" value="Unassembled WGS sequence"/>
</dbReference>
<evidence type="ECO:0000313" key="5">
    <source>
        <dbReference type="Proteomes" id="UP000225320"/>
    </source>
</evidence>
<organism evidence="3 5">
    <name type="scientific">Bacillus toyonensis</name>
    <dbReference type="NCBI Taxonomy" id="155322"/>
    <lineage>
        <taxon>Bacteria</taxon>
        <taxon>Bacillati</taxon>
        <taxon>Bacillota</taxon>
        <taxon>Bacilli</taxon>
        <taxon>Bacillales</taxon>
        <taxon>Bacillaceae</taxon>
        <taxon>Bacillus</taxon>
        <taxon>Bacillus cereus group</taxon>
    </lineage>
</organism>
<evidence type="ECO:0000313" key="2">
    <source>
        <dbReference type="EMBL" id="PEN51476.1"/>
    </source>
</evidence>
<evidence type="ECO:0000313" key="4">
    <source>
        <dbReference type="Proteomes" id="UP000220934"/>
    </source>
</evidence>
<keyword evidence="1" id="KW-1133">Transmembrane helix</keyword>
<protein>
    <submittedName>
        <fullName evidence="3">Uncharacterized protein</fullName>
    </submittedName>
</protein>
<feature type="transmembrane region" description="Helical" evidence="1">
    <location>
        <begin position="16"/>
        <end position="35"/>
    </location>
</feature>
<reference evidence="2 4" key="1">
    <citation type="submission" date="2017-09" db="EMBL/GenBank/DDBJ databases">
        <title>Large-scale bioinformatics analysis of Bacillus genomes uncovers conserved roles of natural products in bacterial physiology.</title>
        <authorList>
            <consortium name="Agbiome Team Llc"/>
            <person name="Bleich R.M."/>
            <person name="Kirk G.J."/>
            <person name="Santa Maria K.C."/>
            <person name="Allen S.E."/>
            <person name="Farag S."/>
            <person name="Shank E.A."/>
            <person name="Bowers A."/>
        </authorList>
    </citation>
    <scope>NUCLEOTIDE SEQUENCE [LARGE SCALE GENOMIC DNA]</scope>
    <source>
        <strain evidence="2 4">AFS027958</strain>
    </source>
</reference>
<comment type="caution">
    <text evidence="3">The sequence shown here is derived from an EMBL/GenBank/DDBJ whole genome shotgun (WGS) entry which is preliminary data.</text>
</comment>
<evidence type="ECO:0000256" key="1">
    <source>
        <dbReference type="SAM" id="Phobius"/>
    </source>
</evidence>
<evidence type="ECO:0000313" key="3">
    <source>
        <dbReference type="EMBL" id="PGG88306.1"/>
    </source>
</evidence>
<proteinExistence type="predicted"/>
<dbReference type="EMBL" id="NVOI01000079">
    <property type="protein sequence ID" value="PGG88306.1"/>
    <property type="molecule type" value="Genomic_DNA"/>
</dbReference>
<gene>
    <name evidence="2" type="ORF">CN596_20695</name>
    <name evidence="3" type="ORF">CON73_20540</name>
</gene>
<dbReference type="AlphaFoldDB" id="A0A2C5I2I8"/>
<name>A0A2C5I2I8_9BACI</name>
<accession>A0A2C5I2I8</accession>
<dbReference type="EMBL" id="NUAJ01000023">
    <property type="protein sequence ID" value="PEN51476.1"/>
    <property type="molecule type" value="Genomic_DNA"/>
</dbReference>
<sequence length="62" mass="7561">MNKYFAFFSTDIYEHFLHKMFLFFLVKILIDISIIDTSINIHLSFYFCKFFCSIGFILFQQL</sequence>
<reference evidence="3 5" key="2">
    <citation type="submission" date="2017-09" db="EMBL/GenBank/DDBJ databases">
        <title>Large-scale bioinformatics analysis of Bacillus genomes uncovers conserved roles of natural products in bacterial physiology.</title>
        <authorList>
            <consortium name="Agbiome Team Llc"/>
            <person name="Bleich R.M."/>
            <person name="Grubbs K.J."/>
            <person name="Santa Maria K.C."/>
            <person name="Allen S.E."/>
            <person name="Farag S."/>
            <person name="Shank E.A."/>
            <person name="Bowers A."/>
        </authorList>
    </citation>
    <scope>NUCLEOTIDE SEQUENCE [LARGE SCALE GENOMIC DNA]</scope>
    <source>
        <strain evidence="3 5">AFS094862</strain>
    </source>
</reference>
<keyword evidence="1" id="KW-0812">Transmembrane</keyword>